<dbReference type="NCBIfam" id="NF005559">
    <property type="entry name" value="PRK07231.1"/>
    <property type="match status" value="1"/>
</dbReference>
<keyword evidence="4" id="KW-1185">Reference proteome</keyword>
<dbReference type="GO" id="GO:0006633">
    <property type="term" value="P:fatty acid biosynthetic process"/>
    <property type="evidence" value="ECO:0007669"/>
    <property type="project" value="TreeGrafter"/>
</dbReference>
<dbReference type="OrthoDB" id="8888385at2"/>
<gene>
    <name evidence="3" type="ORF">SAMN05428957_10114</name>
</gene>
<dbReference type="RefSeq" id="WP_091565135.1">
    <property type="nucleotide sequence ID" value="NZ_FNHP01000001.1"/>
</dbReference>
<dbReference type="SUPFAM" id="SSF51735">
    <property type="entry name" value="NAD(P)-binding Rossmann-fold domains"/>
    <property type="match status" value="1"/>
</dbReference>
<evidence type="ECO:0000256" key="1">
    <source>
        <dbReference type="ARBA" id="ARBA00006484"/>
    </source>
</evidence>
<organism evidence="3 4">
    <name type="scientific">Oryzisolibacter propanilivorax</name>
    <dbReference type="NCBI Taxonomy" id="1527607"/>
    <lineage>
        <taxon>Bacteria</taxon>
        <taxon>Pseudomonadati</taxon>
        <taxon>Pseudomonadota</taxon>
        <taxon>Betaproteobacteria</taxon>
        <taxon>Burkholderiales</taxon>
        <taxon>Comamonadaceae</taxon>
        <taxon>Oryzisolibacter</taxon>
    </lineage>
</organism>
<name>A0A1G9NW77_9BURK</name>
<accession>A0A1G9NW77</accession>
<dbReference type="PANTHER" id="PTHR42760">
    <property type="entry name" value="SHORT-CHAIN DEHYDROGENASES/REDUCTASES FAMILY MEMBER"/>
    <property type="match status" value="1"/>
</dbReference>
<protein>
    <submittedName>
        <fullName evidence="3">3-oxoacyl-[acyl-carrier protein] reductase</fullName>
    </submittedName>
</protein>
<dbReference type="GO" id="GO:0016616">
    <property type="term" value="F:oxidoreductase activity, acting on the CH-OH group of donors, NAD or NADP as acceptor"/>
    <property type="evidence" value="ECO:0007669"/>
    <property type="project" value="TreeGrafter"/>
</dbReference>
<dbReference type="InterPro" id="IPR036291">
    <property type="entry name" value="NAD(P)-bd_dom_sf"/>
</dbReference>
<sequence length="244" mass="25345">MRLATKVAVVTGAGQGMGRAIARHFAQEGAMVVALDLNEQAASESLQGLEGEHWARAVNVADSQAVAALFQELGQAFGRVDVLVNNAGIGSVDQFADIPDETWKRVMGVNLDGAFYCAREAVKLMLASGTRGAVVNISSTSAVSGDGPAHYCASKAALMGLTRCMAKELAPKGIRVNTLVPGPTNTPMMQSIPQEWTDAIIAGVPLGRMAEPEDIARVALFLASDDSGFVTGQNVAVNGGSAFL</sequence>
<dbReference type="Pfam" id="PF13561">
    <property type="entry name" value="adh_short_C2"/>
    <property type="match status" value="1"/>
</dbReference>
<proteinExistence type="inferred from homology"/>
<dbReference type="GO" id="GO:0048038">
    <property type="term" value="F:quinone binding"/>
    <property type="evidence" value="ECO:0007669"/>
    <property type="project" value="TreeGrafter"/>
</dbReference>
<dbReference type="PRINTS" id="PR00080">
    <property type="entry name" value="SDRFAMILY"/>
</dbReference>
<dbReference type="Gene3D" id="3.40.50.720">
    <property type="entry name" value="NAD(P)-binding Rossmann-like Domain"/>
    <property type="match status" value="1"/>
</dbReference>
<dbReference type="InterPro" id="IPR002347">
    <property type="entry name" value="SDR_fam"/>
</dbReference>
<reference evidence="4" key="1">
    <citation type="submission" date="2016-10" db="EMBL/GenBank/DDBJ databases">
        <authorList>
            <person name="Varghese N."/>
            <person name="Submissions S."/>
        </authorList>
    </citation>
    <scope>NUCLEOTIDE SEQUENCE [LARGE SCALE GENOMIC DNA]</scope>
    <source>
        <strain evidence="4">EPL6</strain>
    </source>
</reference>
<keyword evidence="2" id="KW-0560">Oxidoreductase</keyword>
<evidence type="ECO:0000256" key="2">
    <source>
        <dbReference type="ARBA" id="ARBA00023002"/>
    </source>
</evidence>
<dbReference type="PANTHER" id="PTHR42760:SF133">
    <property type="entry name" value="3-OXOACYL-[ACYL-CARRIER-PROTEIN] REDUCTASE"/>
    <property type="match status" value="1"/>
</dbReference>
<dbReference type="Proteomes" id="UP000198552">
    <property type="component" value="Unassembled WGS sequence"/>
</dbReference>
<dbReference type="FunFam" id="3.40.50.720:FF:000084">
    <property type="entry name" value="Short-chain dehydrogenase reductase"/>
    <property type="match status" value="1"/>
</dbReference>
<evidence type="ECO:0000313" key="4">
    <source>
        <dbReference type="Proteomes" id="UP000198552"/>
    </source>
</evidence>
<evidence type="ECO:0000313" key="3">
    <source>
        <dbReference type="EMBL" id="SDL90287.1"/>
    </source>
</evidence>
<dbReference type="STRING" id="1527607.SAMN05428957_10114"/>
<dbReference type="PRINTS" id="PR00081">
    <property type="entry name" value="GDHRDH"/>
</dbReference>
<dbReference type="EMBL" id="FNHP01000001">
    <property type="protein sequence ID" value="SDL90287.1"/>
    <property type="molecule type" value="Genomic_DNA"/>
</dbReference>
<comment type="similarity">
    <text evidence="1">Belongs to the short-chain dehydrogenases/reductases (SDR) family.</text>
</comment>
<dbReference type="AlphaFoldDB" id="A0A1G9NW77"/>